<keyword evidence="2" id="KW-1133">Transmembrane helix</keyword>
<accession>A0A8H4P538</accession>
<name>A0A8H4P538_9HYPO</name>
<evidence type="ECO:0000256" key="2">
    <source>
        <dbReference type="SAM" id="Phobius"/>
    </source>
</evidence>
<feature type="transmembrane region" description="Helical" evidence="2">
    <location>
        <begin position="472"/>
        <end position="496"/>
    </location>
</feature>
<feature type="region of interest" description="Disordered" evidence="1">
    <location>
        <begin position="1027"/>
        <end position="1056"/>
    </location>
</feature>
<organism evidence="3 4">
    <name type="scientific">Fusarium albosuccineum</name>
    <dbReference type="NCBI Taxonomy" id="1237068"/>
    <lineage>
        <taxon>Eukaryota</taxon>
        <taxon>Fungi</taxon>
        <taxon>Dikarya</taxon>
        <taxon>Ascomycota</taxon>
        <taxon>Pezizomycotina</taxon>
        <taxon>Sordariomycetes</taxon>
        <taxon>Hypocreomycetidae</taxon>
        <taxon>Hypocreales</taxon>
        <taxon>Nectriaceae</taxon>
        <taxon>Fusarium</taxon>
        <taxon>Fusarium decemcellulare species complex</taxon>
    </lineage>
</organism>
<proteinExistence type="predicted"/>
<feature type="transmembrane region" description="Helical" evidence="2">
    <location>
        <begin position="418"/>
        <end position="440"/>
    </location>
</feature>
<gene>
    <name evidence="3" type="ORF">FALBO_13743</name>
</gene>
<keyword evidence="4" id="KW-1185">Reference proteome</keyword>
<evidence type="ECO:0000313" key="3">
    <source>
        <dbReference type="EMBL" id="KAF4459495.1"/>
    </source>
</evidence>
<dbReference type="OrthoDB" id="5381672at2759"/>
<reference evidence="3 4" key="1">
    <citation type="submission" date="2020-01" db="EMBL/GenBank/DDBJ databases">
        <title>Identification and distribution of gene clusters putatively required for synthesis of sphingolipid metabolism inhibitors in phylogenetically diverse species of the filamentous fungus Fusarium.</title>
        <authorList>
            <person name="Kim H.-S."/>
            <person name="Busman M."/>
            <person name="Brown D.W."/>
            <person name="Divon H."/>
            <person name="Uhlig S."/>
            <person name="Proctor R.H."/>
        </authorList>
    </citation>
    <scope>NUCLEOTIDE SEQUENCE [LARGE SCALE GENOMIC DNA]</scope>
    <source>
        <strain evidence="3 4">NRRL 20459</strain>
    </source>
</reference>
<dbReference type="AlphaFoldDB" id="A0A8H4P538"/>
<feature type="transmembrane region" description="Helical" evidence="2">
    <location>
        <begin position="993"/>
        <end position="1017"/>
    </location>
</feature>
<dbReference type="EMBL" id="JAADYS010002161">
    <property type="protein sequence ID" value="KAF4459495.1"/>
    <property type="molecule type" value="Genomic_DNA"/>
</dbReference>
<evidence type="ECO:0000256" key="1">
    <source>
        <dbReference type="SAM" id="MobiDB-lite"/>
    </source>
</evidence>
<keyword evidence="2" id="KW-0472">Membrane</keyword>
<evidence type="ECO:0000313" key="4">
    <source>
        <dbReference type="Proteomes" id="UP000554235"/>
    </source>
</evidence>
<protein>
    <submittedName>
        <fullName evidence="3">Uncharacterized protein</fullName>
    </submittedName>
</protein>
<dbReference type="Proteomes" id="UP000554235">
    <property type="component" value="Unassembled WGS sequence"/>
</dbReference>
<comment type="caution">
    <text evidence="3">The sequence shown here is derived from an EMBL/GenBank/DDBJ whole genome shotgun (WGS) entry which is preliminary data.</text>
</comment>
<sequence>MSSSAILPAADEADERRDVAKKIEQTILAFWPPAANFRLCAVHLVTILTVPLSTIQQGGLLSPDQSGFHIHDRLTKIPPLIKHFMQRSLLSHYQPDTGEPHAAAQYQCIERDGGVCVLTGTSNPKPYSIVPFAWVQSMAVIKKSTVALPVPSTLFDEPRRLNAVWNMLSLDPRLHNYWCRGCFAFKFITAWPIMNGAGESIVMLEFHWMPQFKTKPMAPVVLEGQINDLETLVYEVEAFDKVEVPVSHLEAGSSLTSGRRLRLRMKTEDSVLFREMIELQWVCIVIASLCGATGSLDLLPGFEGFEDTSAAERLFAWIQDQAKWTKERMESAELDEEMLDAMRKLEDLATAGGTKFACCPCFADLDSPANFIHSLTHARNMGPNDFELHSVRTVTNDFTVEQGLAKDQQVLRYRRRSLWIFAFYLPLLILPWIFTCVLMFRPLNVPSYTEQRPKYTSKDVGDMERWRAAVDALTRIAGTLGIPIVSALLAHGAVVYTQRSKPNQKLSVLQLFTLADREWLNVPFLFKALTKPRLPAASVYFWLAAVLIIITDHHIQAAIQPPLQSILIRDRSIPIVTCKGHPGAQSDFWRRDGVPKECRDWGRDTWLVGRDPDPTNLAFTPRNLVVERTQEKIISTSDGDTQMYMWSDSPYWSDDDDDDSLREPDENTMSFAWYNPENYDPAVVGKRNFFVSSFPNGTSTGVYRYHAARMDSDATCTKVKTFPADCKGEMPFSASFSHPELNIDVCAEGDSETVPWAMNRHKQDVKETLWLRMTSNVYLMNLDNYTLRCDSISRRGWFELPNLRNSHVAGPLLDVWPSQKILDRDFNDGIDYLAEPNSTADVQYWPDNDGGGILDAFSTGQLLTPGPLMTAALAMFGNTSFFYTASQAPEDSRNETMRQICEQARLPFVRKFQRSTEFMGRICDNVGDSNSNGRIYMENTLARYFEVFGIDNNFARALNTAMYFANEALLTLSTERAIYSNAGHQILKPEKRIAPLIFISVLIGLQAIGLCLLMAFINSAQTWTQDRRYGPDRGPAPGMGRAETESHRSFGPYRGR</sequence>
<keyword evidence="2" id="KW-0812">Transmembrane</keyword>